<sequence>MDGRRRFTHCARLRHEGIVSAARDLTVESRLHRQSKQRLV</sequence>
<accession>A0A6P8BL28</accession>
<dbReference type="KEGG" id="pgri:PgNI_00211"/>
<dbReference type="RefSeq" id="XP_030987816.1">
    <property type="nucleotide sequence ID" value="XM_031120293.1"/>
</dbReference>
<organism evidence="1 2">
    <name type="scientific">Pyricularia grisea</name>
    <name type="common">Crabgrass-specific blast fungus</name>
    <name type="synonym">Magnaporthe grisea</name>
    <dbReference type="NCBI Taxonomy" id="148305"/>
    <lineage>
        <taxon>Eukaryota</taxon>
        <taxon>Fungi</taxon>
        <taxon>Dikarya</taxon>
        <taxon>Ascomycota</taxon>
        <taxon>Pezizomycotina</taxon>
        <taxon>Sordariomycetes</taxon>
        <taxon>Sordariomycetidae</taxon>
        <taxon>Magnaporthales</taxon>
        <taxon>Pyriculariaceae</taxon>
        <taxon>Pyricularia</taxon>
    </lineage>
</organism>
<dbReference type="Proteomes" id="UP000515153">
    <property type="component" value="Unplaced"/>
</dbReference>
<protein>
    <submittedName>
        <fullName evidence="2">Uncharacterized protein</fullName>
    </submittedName>
</protein>
<reference evidence="2" key="3">
    <citation type="submission" date="2025-08" db="UniProtKB">
        <authorList>
            <consortium name="RefSeq"/>
        </authorList>
    </citation>
    <scope>IDENTIFICATION</scope>
    <source>
        <strain evidence="2">NI907</strain>
    </source>
</reference>
<keyword evidence="1" id="KW-1185">Reference proteome</keyword>
<gene>
    <name evidence="2" type="ORF">PgNI_00211</name>
</gene>
<evidence type="ECO:0000313" key="1">
    <source>
        <dbReference type="Proteomes" id="UP000515153"/>
    </source>
</evidence>
<evidence type="ECO:0000313" key="2">
    <source>
        <dbReference type="RefSeq" id="XP_030987816.1"/>
    </source>
</evidence>
<proteinExistence type="predicted"/>
<name>A0A6P8BL28_PYRGI</name>
<reference evidence="2" key="1">
    <citation type="journal article" date="2019" name="Mol. Biol. Evol.">
        <title>Blast fungal genomes show frequent chromosomal changes, gene gains and losses, and effector gene turnover.</title>
        <authorList>
            <person name="Gomez Luciano L.B."/>
            <person name="Jason Tsai I."/>
            <person name="Chuma I."/>
            <person name="Tosa Y."/>
            <person name="Chen Y.H."/>
            <person name="Li J.Y."/>
            <person name="Li M.Y."/>
            <person name="Jade Lu M.Y."/>
            <person name="Nakayashiki H."/>
            <person name="Li W.H."/>
        </authorList>
    </citation>
    <scope>NUCLEOTIDE SEQUENCE</scope>
    <source>
        <strain evidence="2">NI907</strain>
    </source>
</reference>
<reference evidence="2" key="2">
    <citation type="submission" date="2019-10" db="EMBL/GenBank/DDBJ databases">
        <authorList>
            <consortium name="NCBI Genome Project"/>
        </authorList>
    </citation>
    <scope>NUCLEOTIDE SEQUENCE</scope>
    <source>
        <strain evidence="2">NI907</strain>
    </source>
</reference>
<dbReference type="GeneID" id="41955207"/>
<dbReference type="AlphaFoldDB" id="A0A6P8BL28"/>